<dbReference type="AlphaFoldDB" id="A0A0E9SBE4"/>
<proteinExistence type="predicted"/>
<accession>A0A0E9SBE4</accession>
<dbReference type="EMBL" id="GBXM01070759">
    <property type="protein sequence ID" value="JAH37818.1"/>
    <property type="molecule type" value="Transcribed_RNA"/>
</dbReference>
<reference evidence="1" key="1">
    <citation type="submission" date="2014-11" db="EMBL/GenBank/DDBJ databases">
        <authorList>
            <person name="Amaro Gonzalez C."/>
        </authorList>
    </citation>
    <scope>NUCLEOTIDE SEQUENCE</scope>
</reference>
<dbReference type="EMBL" id="GBXM01068749">
    <property type="protein sequence ID" value="JAH39828.1"/>
    <property type="molecule type" value="Transcribed_RNA"/>
</dbReference>
<organism evidence="1">
    <name type="scientific">Anguilla anguilla</name>
    <name type="common">European freshwater eel</name>
    <name type="synonym">Muraena anguilla</name>
    <dbReference type="NCBI Taxonomy" id="7936"/>
    <lineage>
        <taxon>Eukaryota</taxon>
        <taxon>Metazoa</taxon>
        <taxon>Chordata</taxon>
        <taxon>Craniata</taxon>
        <taxon>Vertebrata</taxon>
        <taxon>Euteleostomi</taxon>
        <taxon>Actinopterygii</taxon>
        <taxon>Neopterygii</taxon>
        <taxon>Teleostei</taxon>
        <taxon>Anguilliformes</taxon>
        <taxon>Anguillidae</taxon>
        <taxon>Anguilla</taxon>
    </lineage>
</organism>
<sequence>MLGYLAQHYANVLEHVKWHTCESLLDYVPQMRSYTAC</sequence>
<evidence type="ECO:0000313" key="1">
    <source>
        <dbReference type="EMBL" id="JAH37818.1"/>
    </source>
</evidence>
<protein>
    <submittedName>
        <fullName evidence="1">Uncharacterized protein</fullName>
    </submittedName>
</protein>
<reference evidence="1" key="2">
    <citation type="journal article" date="2015" name="Fish Shellfish Immunol.">
        <title>Early steps in the European eel (Anguilla anguilla)-Vibrio vulnificus interaction in the gills: Role of the RtxA13 toxin.</title>
        <authorList>
            <person name="Callol A."/>
            <person name="Pajuelo D."/>
            <person name="Ebbesson L."/>
            <person name="Teles M."/>
            <person name="MacKenzie S."/>
            <person name="Amaro C."/>
        </authorList>
    </citation>
    <scope>NUCLEOTIDE SEQUENCE</scope>
</reference>
<name>A0A0E9SBE4_ANGAN</name>